<evidence type="ECO:0000313" key="1">
    <source>
        <dbReference type="EMBL" id="AFA71253.1"/>
    </source>
</evidence>
<dbReference type="STRING" id="1112204.GPOL_c01800"/>
<accession>H6MRA8</accession>
<sequence length="105" mass="11197">MSAAAEDSGDGEVTPLLADMIETGLWIMALSGENHTVWLEPLSEELSAVVDTADGVGRFCCFDGRRWSPVDDGSVRRPGSCRYVGIRRGVLPIIPLASQVSAGFT</sequence>
<name>H6MRA8_GORPV</name>
<proteinExistence type="predicted"/>
<dbReference type="EMBL" id="CP003119">
    <property type="protein sequence ID" value="AFA71253.1"/>
    <property type="molecule type" value="Genomic_DNA"/>
</dbReference>
<reference evidence="1 2" key="1">
    <citation type="journal article" date="2012" name="Appl. Environ. Microbiol.">
        <title>Involvement of two latex-clearing proteins during rubber degradation and insights into the subsequent degradation pathway revealed by the genome sequence of Gordonia polyisoprenivorans strain VH2.</title>
        <authorList>
            <person name="Hiessl S."/>
            <person name="Schuldes J."/>
            <person name="Thurmer A."/>
            <person name="Halbsguth T."/>
            <person name="Broker D."/>
            <person name="Angelov A."/>
            <person name="Liebl W."/>
            <person name="Daniel R."/>
            <person name="Steinbuchel A."/>
        </authorList>
    </citation>
    <scope>NUCLEOTIDE SEQUENCE [LARGE SCALE GENOMIC DNA]</scope>
    <source>
        <strain evidence="2">DSM 44266 / VH2</strain>
    </source>
</reference>
<gene>
    <name evidence="1" type="ordered locus">GPOL_c01800</name>
</gene>
<dbReference type="AlphaFoldDB" id="H6MRA8"/>
<dbReference type="Proteomes" id="UP000009154">
    <property type="component" value="Chromosome"/>
</dbReference>
<protein>
    <submittedName>
        <fullName evidence="1">Uncharacterized protein</fullName>
    </submittedName>
</protein>
<dbReference type="KEGG" id="gpo:GPOL_c01800"/>
<dbReference type="HOGENOM" id="CLU_2232733_0_0_11"/>
<keyword evidence="2" id="KW-1185">Reference proteome</keyword>
<evidence type="ECO:0000313" key="2">
    <source>
        <dbReference type="Proteomes" id="UP000009154"/>
    </source>
</evidence>
<organism evidence="1 2">
    <name type="scientific">Gordonia polyisoprenivorans (strain DSM 44266 / VH2)</name>
    <dbReference type="NCBI Taxonomy" id="1112204"/>
    <lineage>
        <taxon>Bacteria</taxon>
        <taxon>Bacillati</taxon>
        <taxon>Actinomycetota</taxon>
        <taxon>Actinomycetes</taxon>
        <taxon>Mycobacteriales</taxon>
        <taxon>Gordoniaceae</taxon>
        <taxon>Gordonia</taxon>
    </lineage>
</organism>